<dbReference type="InterPro" id="IPR025447">
    <property type="entry name" value="DUF4192"/>
</dbReference>
<accession>A0A5C5S2W0</accession>
<keyword evidence="2" id="KW-1185">Reference proteome</keyword>
<sequence length="427" mass="45229">MPLRNQSRVRSENRGKPITRFTVAPTGSPCRSPAHRCPVMPDPVHNAQRGERFVIKLGMSGAAPAVSVRAFREHSIMTKHHSDPAMKIDSLGELLAAVPALLGFYPTRSVVLLTHDEVTGRIGATARTDLGLNRSGGLRKDCRAHIAEAVGLLRNQGADRLFCVAVDDRPLVRAVPALLQLLEDAGRSRSAVDPDLEILDVVLVDRMTAGQRWVCRHGESGPLPDPASSPAMLAAVIEGRTVHRSRAELTDQLAEEGPGVAADRCRDAAAYEADGDPCELLAAVVGAVTAQRSATLSDADVALLGGALLDVAVRDAAMALGLTVMADEARLLFAELARRLRGTPRAAAATLVAAAGYLRGDGPLTGIALDAALTADRRYRGAQLLAHALAAGMHPRELRITAEIGMTVARRLGVELPPRDLEFPLAG</sequence>
<evidence type="ECO:0000313" key="2">
    <source>
        <dbReference type="Proteomes" id="UP000319375"/>
    </source>
</evidence>
<dbReference type="AlphaFoldDB" id="A0A5C5S2W0"/>
<dbReference type="Proteomes" id="UP000319375">
    <property type="component" value="Unassembled WGS sequence"/>
</dbReference>
<reference evidence="1 2" key="1">
    <citation type="submission" date="2019-06" db="EMBL/GenBank/DDBJ databases">
        <title>Tsukamurella conjunctivitidis sp. nov., Tsukamurella assacharolytica sp. nov. and Tsukamurella sputae sp. nov. isolated from patients with conjunctivitis, bacteraemia (lymphoma) and respiratory infection (sputum) in Hong Kong.</title>
        <authorList>
            <person name="Teng J.L.L."/>
            <person name="Lee H.H."/>
            <person name="Fong J.Y.H."/>
            <person name="Fok K.M.N."/>
            <person name="Lau S.K.P."/>
            <person name="Woo P.C.Y."/>
        </authorList>
    </citation>
    <scope>NUCLEOTIDE SEQUENCE [LARGE SCALE GENOMIC DNA]</scope>
    <source>
        <strain evidence="1 2">HKU72</strain>
    </source>
</reference>
<organism evidence="1 2">
    <name type="scientific">Tsukamurella conjunctivitidis</name>
    <dbReference type="NCBI Taxonomy" id="2592068"/>
    <lineage>
        <taxon>Bacteria</taxon>
        <taxon>Bacillati</taxon>
        <taxon>Actinomycetota</taxon>
        <taxon>Actinomycetes</taxon>
        <taxon>Mycobacteriales</taxon>
        <taxon>Tsukamurellaceae</taxon>
        <taxon>Tsukamurella</taxon>
    </lineage>
</organism>
<proteinExistence type="predicted"/>
<evidence type="ECO:0000313" key="1">
    <source>
        <dbReference type="EMBL" id="TWS28785.1"/>
    </source>
</evidence>
<dbReference type="EMBL" id="VIGX01000005">
    <property type="protein sequence ID" value="TWS28785.1"/>
    <property type="molecule type" value="Genomic_DNA"/>
</dbReference>
<protein>
    <submittedName>
        <fullName evidence="1">DUF4192 domain-containing protein</fullName>
    </submittedName>
</protein>
<name>A0A5C5S2W0_9ACTN</name>
<gene>
    <name evidence="1" type="ORF">FK530_11340</name>
</gene>
<dbReference type="Pfam" id="PF13830">
    <property type="entry name" value="DUF4192"/>
    <property type="match status" value="1"/>
</dbReference>
<comment type="caution">
    <text evidence="1">The sequence shown here is derived from an EMBL/GenBank/DDBJ whole genome shotgun (WGS) entry which is preliminary data.</text>
</comment>